<name>A0A2K9P566_9FIRM</name>
<dbReference type="GeneID" id="98063631"/>
<dbReference type="InterPro" id="IPR018247">
    <property type="entry name" value="EF_Hand_1_Ca_BS"/>
</dbReference>
<dbReference type="EMBL" id="CP020991">
    <property type="protein sequence ID" value="AUO20403.1"/>
    <property type="molecule type" value="Genomic_DNA"/>
</dbReference>
<organism evidence="8 9">
    <name type="scientific">Monoglobus pectinilyticus</name>
    <dbReference type="NCBI Taxonomy" id="1981510"/>
    <lineage>
        <taxon>Bacteria</taxon>
        <taxon>Bacillati</taxon>
        <taxon>Bacillota</taxon>
        <taxon>Clostridia</taxon>
        <taxon>Monoglobales</taxon>
        <taxon>Monoglobaceae</taxon>
        <taxon>Monoglobus</taxon>
    </lineage>
</organism>
<dbReference type="InterPro" id="IPR012334">
    <property type="entry name" value="Pectin_lyas_fold"/>
</dbReference>
<keyword evidence="4" id="KW-0378">Hydrolase</keyword>
<dbReference type="Gene3D" id="3.40.50.1110">
    <property type="entry name" value="SGNH hydrolase"/>
    <property type="match status" value="1"/>
</dbReference>
<dbReference type="PANTHER" id="PTHR43695:SF1">
    <property type="entry name" value="RHAMNOGALACTURONAN ACETYLESTERASE"/>
    <property type="match status" value="1"/>
</dbReference>
<evidence type="ECO:0000313" key="9">
    <source>
        <dbReference type="Proteomes" id="UP000235589"/>
    </source>
</evidence>
<evidence type="ECO:0000313" key="8">
    <source>
        <dbReference type="EMBL" id="AUO20403.1"/>
    </source>
</evidence>
<dbReference type="PANTHER" id="PTHR43695">
    <property type="entry name" value="PUTATIVE (AFU_ORTHOLOGUE AFUA_2G17250)-RELATED"/>
    <property type="match status" value="1"/>
</dbReference>
<gene>
    <name evidence="8" type="ORF">B9O19_02263</name>
</gene>
<dbReference type="Gene3D" id="2.160.20.10">
    <property type="entry name" value="Single-stranded right-handed beta-helix, Pectin lyase-like"/>
    <property type="match status" value="1"/>
</dbReference>
<keyword evidence="6" id="KW-0732">Signal</keyword>
<feature type="chain" id="PRO_5014649162" description="Probable pectate lyase C" evidence="6">
    <location>
        <begin position="28"/>
        <end position="2130"/>
    </location>
</feature>
<feature type="signal peptide" evidence="6">
    <location>
        <begin position="1"/>
        <end position="27"/>
    </location>
</feature>
<dbReference type="KEGG" id="mpec:B9O19_02263"/>
<accession>A0A2K9P566</accession>
<dbReference type="InterPro" id="IPR037459">
    <property type="entry name" value="RhgT-like"/>
</dbReference>
<reference evidence="8 9" key="1">
    <citation type="submission" date="2017-04" db="EMBL/GenBank/DDBJ databases">
        <title>Monoglobus pectinilyticus 14 draft genome.</title>
        <authorList>
            <person name="Kim C."/>
            <person name="Rosendale D.I."/>
            <person name="Kelly W.J."/>
            <person name="Tannock G.W."/>
            <person name="Patchett M.L."/>
            <person name="Jordens J.Z."/>
        </authorList>
    </citation>
    <scope>NUCLEOTIDE SEQUENCE [LARGE SCALE GENOMIC DNA]</scope>
    <source>
        <strain evidence="8 9">14</strain>
    </source>
</reference>
<dbReference type="SUPFAM" id="SSF51126">
    <property type="entry name" value="Pectin lyase-like"/>
    <property type="match status" value="1"/>
</dbReference>
<dbReference type="Pfam" id="PF01095">
    <property type="entry name" value="Pectinesterase"/>
    <property type="match status" value="1"/>
</dbReference>
<dbReference type="GO" id="GO:0030599">
    <property type="term" value="F:pectinesterase activity"/>
    <property type="evidence" value="ECO:0007669"/>
    <property type="project" value="InterPro"/>
</dbReference>
<dbReference type="InterPro" id="IPR000070">
    <property type="entry name" value="Pectinesterase_cat"/>
</dbReference>
<evidence type="ECO:0000256" key="5">
    <source>
        <dbReference type="ARBA" id="ARBA00023085"/>
    </source>
</evidence>
<evidence type="ECO:0000256" key="6">
    <source>
        <dbReference type="SAM" id="SignalP"/>
    </source>
</evidence>
<dbReference type="OrthoDB" id="112037at2"/>
<feature type="domain" description="SLH" evidence="7">
    <location>
        <begin position="639"/>
        <end position="711"/>
    </location>
</feature>
<evidence type="ECO:0000256" key="1">
    <source>
        <dbReference type="ARBA" id="ARBA00008668"/>
    </source>
</evidence>
<dbReference type="GO" id="GO:0042545">
    <property type="term" value="P:cell wall modification"/>
    <property type="evidence" value="ECO:0007669"/>
    <property type="project" value="InterPro"/>
</dbReference>
<dbReference type="InterPro" id="IPR001119">
    <property type="entry name" value="SLH_dom"/>
</dbReference>
<evidence type="ECO:0000259" key="7">
    <source>
        <dbReference type="PROSITE" id="PS51272"/>
    </source>
</evidence>
<dbReference type="Proteomes" id="UP000235589">
    <property type="component" value="Chromosome"/>
</dbReference>
<protein>
    <recommendedName>
        <fullName evidence="2">Probable pectate lyase C</fullName>
    </recommendedName>
</protein>
<dbReference type="InterPro" id="IPR036514">
    <property type="entry name" value="SGNH_hydro_sf"/>
</dbReference>
<dbReference type="RefSeq" id="WP_102366524.1">
    <property type="nucleotide sequence ID" value="NZ_CP020991.1"/>
</dbReference>
<evidence type="ECO:0000256" key="3">
    <source>
        <dbReference type="ARBA" id="ARBA00022737"/>
    </source>
</evidence>
<dbReference type="PROSITE" id="PS51272">
    <property type="entry name" value="SLH"/>
    <property type="match status" value="1"/>
</dbReference>
<keyword evidence="9" id="KW-1185">Reference proteome</keyword>
<evidence type="ECO:0000256" key="2">
    <source>
        <dbReference type="ARBA" id="ARBA00016512"/>
    </source>
</evidence>
<keyword evidence="5" id="KW-0063">Aspartyl esterase</keyword>
<proteinExistence type="inferred from homology"/>
<dbReference type="SUPFAM" id="SSF52266">
    <property type="entry name" value="SGNH hydrolase"/>
    <property type="match status" value="1"/>
</dbReference>
<evidence type="ECO:0000256" key="4">
    <source>
        <dbReference type="ARBA" id="ARBA00022801"/>
    </source>
</evidence>
<keyword evidence="3" id="KW-0677">Repeat</keyword>
<sequence>MRKRCISLAVAIMMLLTMLSGMTLATAAEQGAGQEGTSELMGEAYKTFNFKSAEVDGAINVKNTDMYDASKGYGFVKTNSAMPARTVDPSKIKQDENGCSITETDATTVKSKDGNNDNFGGLIFRVDVDKLGGYGITVNCTSETTSSNTWIAPTGMQASRITSSSAWDTAGLVAHNNYASWEGSTWKYDYVTGWPYIEIEIEPNKQPTAAGTTIGIESISLSRIENNTASGKPTVFVLGDSTQKTYTFEEDSMSSWGQNIFKMFDLDKVNVVNYSMGGRSMRANYTEGRFNNVLYNAKEGDFVLIHSAHNDETDDSAMRFGRGSSKVTYPKWLDMYCAAMEERGVTPILVSGMPRTSNGVASVSSEKPRGFNPNSPQFMEDKAKADNKVEFVDLFAKAKAYFEKIGSAETMDIYQSLEAGESPGKTNSGSYANGHPDNKIDGTHYKEAAGKMFSKLIAEDIYAQSAAGSAKIKELAGYLNDKVKAACTSGNWSEVYPENRAKDVTEAKVNGYSASNSKYRNQIEKMLQIGAMDTDNNNLFNPEKSISTNDFIAGICTIWNLETADFAKYMNSGTLNRETMAGIVYDAYSLKFGRNVETGEWNKPKYMTDYNGSSVSPDDPEYDPNLTGESAQYYPLVGWGNLTDTKDISREYLEKFYEVYNLGLMRSEKGLSRTKMMNGTELEPKAEVTRAKAAKELFFLFGLQQNIKTENQEPTVPTNYGGTDKNPVVYKAVNYTAMDYEFSAVDIDYDGMLSVELKYNGEGTPSNKLVVERKSSEGTVTETKKYDVSGSGKVSGLDMKLEFGESVNMYVVTSDADSTKLSVERTAECTNVVIPAKKYTAETAAGIQGGTVALTNLGEISAETAELESAELSSAGEVWWRANGAVNEGQELMPELTAVGGSLTPIITLDVTGSTKATIEGESFTKYVSHGKINGKFENGMITGAAMKFVAPASGVLSLYVVDVGSGKEVAITEEGTATKTDSAYYHIATAKENVCASIPVEAGKTYYMGVLGSKGRFVGISYMSGAPVVSVKARPGETVQIDAVPEAGMTTKGMSVTGAAGSAVDVTMAGANQGTFVMPEENVTIDVSFTSGGETEPSATPDVVPTPEVVPTTEPLGYAYEITEAYYGDDGKLNVELKYNGTEENPTGKLLAAAYDEADSEIMLDAKSYDIKGTTVEGLDYSKPDKGIVKLYIWNGVDTLNPLSKTFEVKDVLRPTELPSATPGPTSEPTVNKATLTQESSGANFEFSTIRDAVAKATELNPQSEAERVVINVDPGFYEEQVLFDNVKYITLQQTPGTNGKVNLSWYYCTGYCAGTADLNGNYDPKINWSKEETWNGYKDTDEKFTKYEVGQVLNGVSTISYYDLDGVAHKDVSVRVSHLGNFSDMAPLVVRKSASDITVKDFNIINSIPVMVTKGEKEAGVKPQADRKLIPGKTDNELKDMLPERDSLSICYEDTAEVAPESVLNSDKTVSKAKYIEKTKDGNYTFTPEESAYLARSSGFNERGHAVSINGDRCILENIRARGNQDSVYISEGRIYFKNCDLIGGTDYIYGNATAVFDNCKLGAAGMTDKDYGATITAANTDGNNDYGYLFYNCELYNTRNNITNSMYGRPWRQDAQITFYNTVIDDNATTGASPAGITAEGWRDMSGNMKEDARFYEYGTRNKSGEAVDFSKRVKCTNGFGSVLDDWQILEFNPINYFKARYKWTDNWDPMNMTEKYAGVNKVASETTFVIPEGTSTEVDLPQAPAGYEFKWESASEYAIVNNDGTKVTVIRPANGETPIETTLVLYIRESSDKAIGTKAVIPVTINPTTDTENVFTATGTISLNGAAPDVDVDFTVNFYKGNAVIKQTSAQIAKGTTSAVYTAEGIPVGEYDVVFDTLTDGYKILNPENGKTTITGAKGESVTSDASVAKLVNKTYSVTGIPTNLGSGATVANNNGEYTVSSSSKTSDGAYWNLSSLSDGIKSTDAVTVTFTVTMEKGYSTSDDCATVDLLSGIPGTYNSDENKIRIARTSYGRWDQMNMLDVGVGRRSGSSNTEHQWLNCAGGKFPATNYADQIVSITANFKTGVLTAKAKVAGADSWNEYNMFTGFPEASNIDRDNLCLAVYPGSADPNKFIIKDITVEYTEFE</sequence>
<comment type="similarity">
    <text evidence="1">Belongs to the 'GDSL' lipolytic enzyme family.</text>
</comment>
<dbReference type="PROSITE" id="PS00018">
    <property type="entry name" value="EF_HAND_1"/>
    <property type="match status" value="1"/>
</dbReference>
<dbReference type="InterPro" id="IPR011050">
    <property type="entry name" value="Pectin_lyase_fold/virulence"/>
</dbReference>